<protein>
    <submittedName>
        <fullName evidence="2">Uncharacterized protein</fullName>
    </submittedName>
</protein>
<accession>A0A9Q4C4P8</accession>
<gene>
    <name evidence="2" type="ORF">EGH25_10585</name>
</gene>
<evidence type="ECO:0000313" key="3">
    <source>
        <dbReference type="Proteomes" id="UP001149411"/>
    </source>
</evidence>
<evidence type="ECO:0000313" key="2">
    <source>
        <dbReference type="EMBL" id="MCX2819795.1"/>
    </source>
</evidence>
<organism evidence="2 3">
    <name type="scientific">Halorutilus salinus</name>
    <dbReference type="NCBI Taxonomy" id="2487751"/>
    <lineage>
        <taxon>Archaea</taxon>
        <taxon>Methanobacteriati</taxon>
        <taxon>Methanobacteriota</taxon>
        <taxon>Stenosarchaea group</taxon>
        <taxon>Halobacteria</taxon>
        <taxon>Halorutilales</taxon>
        <taxon>Halorutilaceae</taxon>
        <taxon>Halorutilus</taxon>
    </lineage>
</organism>
<feature type="compositionally biased region" description="Acidic residues" evidence="1">
    <location>
        <begin position="1"/>
        <end position="20"/>
    </location>
</feature>
<dbReference type="Proteomes" id="UP001149411">
    <property type="component" value="Unassembled WGS sequence"/>
</dbReference>
<name>A0A9Q4C4P8_9EURY</name>
<evidence type="ECO:0000256" key="1">
    <source>
        <dbReference type="SAM" id="MobiDB-lite"/>
    </source>
</evidence>
<sequence length="333" mass="39328">MTDDENETKELGDLSDEEVQEISSEVMESIPKLMSESLGMDFRADIDHDEKATNELKEILLRFRDIGQIESEEEQFESILNFFDETVGQMFSQSDMTEGDDEGGFEILLNYYEESLYGAREDLDRWGYDEYFEKVDQLAVELIEEGKNQKVTDLYRDELDRNTGIMQRFINPLVEEHLPLLENIEIEDATEAREYQDMYQEMAELYAGLLPEFISVLQIKKDDEHEYQELKTTRLHNLLQKLGSKKYEEYNIFAECLDRNLRNSIVHRDSKINPNSETIEFYDRGDFADDLSYKEFSEESRKLFSALYALWVFNSLLTYHQIKQIPEILEDIE</sequence>
<dbReference type="AlphaFoldDB" id="A0A9Q4C4P8"/>
<keyword evidence="3" id="KW-1185">Reference proteome</keyword>
<comment type="caution">
    <text evidence="2">The sequence shown here is derived from an EMBL/GenBank/DDBJ whole genome shotgun (WGS) entry which is preliminary data.</text>
</comment>
<proteinExistence type="predicted"/>
<feature type="region of interest" description="Disordered" evidence="1">
    <location>
        <begin position="1"/>
        <end position="22"/>
    </location>
</feature>
<dbReference type="EMBL" id="RKLV01000012">
    <property type="protein sequence ID" value="MCX2819795.1"/>
    <property type="molecule type" value="Genomic_DNA"/>
</dbReference>
<reference evidence="2" key="1">
    <citation type="submission" date="2022-09" db="EMBL/GenBank/DDBJ databases">
        <title>Haloadaptaus new haloarchaeum isolated from saline soil.</title>
        <authorList>
            <person name="Duran-Viseras A."/>
            <person name="Sanchez-Porro C."/>
            <person name="Ventosa A."/>
        </authorList>
    </citation>
    <scope>NUCLEOTIDE SEQUENCE</scope>
    <source>
        <strain evidence="2">F3-133</strain>
    </source>
</reference>
<dbReference type="RefSeq" id="WP_266088388.1">
    <property type="nucleotide sequence ID" value="NZ_RKLV01000012.1"/>
</dbReference>